<dbReference type="PANTHER" id="PTHR22916">
    <property type="entry name" value="GLYCOSYLTRANSFERASE"/>
    <property type="match status" value="1"/>
</dbReference>
<name>A0ABR1BMF2_NECAM</name>
<organism evidence="2 3">
    <name type="scientific">Necator americanus</name>
    <name type="common">Human hookworm</name>
    <dbReference type="NCBI Taxonomy" id="51031"/>
    <lineage>
        <taxon>Eukaryota</taxon>
        <taxon>Metazoa</taxon>
        <taxon>Ecdysozoa</taxon>
        <taxon>Nematoda</taxon>
        <taxon>Chromadorea</taxon>
        <taxon>Rhabditida</taxon>
        <taxon>Rhabditina</taxon>
        <taxon>Rhabditomorpha</taxon>
        <taxon>Strongyloidea</taxon>
        <taxon>Ancylostomatidae</taxon>
        <taxon>Bunostominae</taxon>
        <taxon>Necator</taxon>
    </lineage>
</organism>
<reference evidence="2 3" key="1">
    <citation type="submission" date="2023-08" db="EMBL/GenBank/DDBJ databases">
        <title>A Necator americanus chromosomal reference genome.</title>
        <authorList>
            <person name="Ilik V."/>
            <person name="Petrzelkova K.J."/>
            <person name="Pardy F."/>
            <person name="Fuh T."/>
            <person name="Niatou-Singa F.S."/>
            <person name="Gouil Q."/>
            <person name="Baker L."/>
            <person name="Ritchie M.E."/>
            <person name="Jex A.R."/>
            <person name="Gazzola D."/>
            <person name="Li H."/>
            <person name="Toshio Fujiwara R."/>
            <person name="Zhan B."/>
            <person name="Aroian R.V."/>
            <person name="Pafco B."/>
            <person name="Schwarz E.M."/>
        </authorList>
    </citation>
    <scope>NUCLEOTIDE SEQUENCE [LARGE SCALE GENOMIC DNA]</scope>
    <source>
        <strain evidence="2 3">Aroian</strain>
        <tissue evidence="2">Whole animal</tissue>
    </source>
</reference>
<dbReference type="Gene3D" id="3.90.550.10">
    <property type="entry name" value="Spore Coat Polysaccharide Biosynthesis Protein SpsA, Chain A"/>
    <property type="match status" value="1"/>
</dbReference>
<dbReference type="InterPro" id="IPR029044">
    <property type="entry name" value="Nucleotide-diphossugar_trans"/>
</dbReference>
<evidence type="ECO:0000259" key="1">
    <source>
        <dbReference type="Pfam" id="PF00535"/>
    </source>
</evidence>
<protein>
    <recommendedName>
        <fullName evidence="1">Glycosyltransferase 2-like domain-containing protein</fullName>
    </recommendedName>
</protein>
<dbReference type="PANTHER" id="PTHR22916:SF3">
    <property type="entry name" value="UDP-GLCNAC:BETAGAL BETA-1,3-N-ACETYLGLUCOSAMINYLTRANSFERASE-LIKE PROTEIN 1"/>
    <property type="match status" value="1"/>
</dbReference>
<evidence type="ECO:0000313" key="2">
    <source>
        <dbReference type="EMBL" id="KAK6726251.1"/>
    </source>
</evidence>
<feature type="domain" description="Glycosyltransferase 2-like" evidence="1">
    <location>
        <begin position="4"/>
        <end position="175"/>
    </location>
</feature>
<dbReference type="Pfam" id="PF00535">
    <property type="entry name" value="Glycos_transf_2"/>
    <property type="match status" value="1"/>
</dbReference>
<dbReference type="SUPFAM" id="SSF53448">
    <property type="entry name" value="Nucleotide-diphospho-sugar transferases"/>
    <property type="match status" value="1"/>
</dbReference>
<accession>A0ABR1BMF2</accession>
<dbReference type="InterPro" id="IPR001173">
    <property type="entry name" value="Glyco_trans_2-like"/>
</dbReference>
<dbReference type="Proteomes" id="UP001303046">
    <property type="component" value="Unassembled WGS sequence"/>
</dbReference>
<evidence type="ECO:0000313" key="3">
    <source>
        <dbReference type="Proteomes" id="UP001303046"/>
    </source>
</evidence>
<comment type="caution">
    <text evidence="2">The sequence shown here is derived from an EMBL/GenBank/DDBJ whole genome shotgun (WGS) entry which is preliminary data.</text>
</comment>
<dbReference type="EMBL" id="JAVFWL010000001">
    <property type="protein sequence ID" value="KAK6726251.1"/>
    <property type="molecule type" value="Genomic_DNA"/>
</dbReference>
<gene>
    <name evidence="2" type="primary">Necator_chrI.g645</name>
    <name evidence="2" type="ORF">RB195_004523</name>
</gene>
<keyword evidence="3" id="KW-1185">Reference proteome</keyword>
<proteinExistence type="predicted"/>
<sequence>MDVSVVIPVKNGVPFINECLEALLKQTFCGNWEICVYDDGSTDSTVACVQNFIPKFRSRGIDLRISSGVESGGVGFAKNQAVRISCGRFICFCDADDVPQPTRLQEQFEMANSQKNELVFVGSNFQRIPKNSTVRYSKWATSLKDEQLTLQVYTSHGPTLIAPTWFISRELFAKLGGFKDEIRTGFPEDLDFFYRALDLKDISFCKVDKELVIYRYHSGCASLGVSEDAIWTMRIDRFCHRMLPMWKTFTIWNAGKQGKRFFRSLSDKDRGRVVSFCDVDEKKIRRGWFEDYDEATRTVRRKLPIIHVKVARPPLVICVKLDMTGGDLERLVAESQWTEGRDYIHFS</sequence>